<evidence type="ECO:0000256" key="3">
    <source>
        <dbReference type="ARBA" id="ARBA00022844"/>
    </source>
</evidence>
<dbReference type="GO" id="GO:0019028">
    <property type="term" value="C:viral capsid"/>
    <property type="evidence" value="ECO:0007669"/>
    <property type="project" value="UniProtKB-KW"/>
</dbReference>
<dbReference type="InterPro" id="IPR001337">
    <property type="entry name" value="TMV-like_coat"/>
</dbReference>
<dbReference type="Gene3D" id="1.20.120.70">
    <property type="entry name" value="Tobacco mosaic virus-like, coat protein"/>
    <property type="match status" value="1"/>
</dbReference>
<organism evidence="4">
    <name type="scientific">Potato mop-top virus</name>
    <dbReference type="NCBI Taxonomy" id="37128"/>
    <lineage>
        <taxon>Viruses</taxon>
        <taxon>Riboviria</taxon>
        <taxon>Orthornavirae</taxon>
        <taxon>Kitrinoviricota</taxon>
        <taxon>Alsuviricetes</taxon>
        <taxon>Martellivirales</taxon>
        <taxon>Virgaviridae</taxon>
        <taxon>Pomovirus</taxon>
        <taxon>Pomovirus solani</taxon>
    </lineage>
</organism>
<keyword evidence="2 4" id="KW-0167">Capsid protein</keyword>
<dbReference type="EMBL" id="KU955493">
    <property type="protein sequence ID" value="ARS22143.1"/>
    <property type="molecule type" value="Genomic_RNA"/>
</dbReference>
<sequence length="177" mass="19759">MAAENRGERRGAVENRYDAWDHEQAMKAAVRKFISYDQLSAQLRNWREARLNIIEHATSVLSQVSNLGKTHFYGRTERFGGSSVVGDKLYVCLNETRMKSALNNIIVALQTVSGEGRARRLGPREASANTGGEDSALNVAHQLAEVDDLLTDESFLREAVFTQDKYELVNGLRWSGA</sequence>
<dbReference type="Pfam" id="PF00721">
    <property type="entry name" value="TMV_coat"/>
    <property type="match status" value="1"/>
</dbReference>
<dbReference type="InterPro" id="IPR036417">
    <property type="entry name" value="TMV-like_coat_sf"/>
</dbReference>
<reference evidence="4" key="1">
    <citation type="submission" date="2016-03" db="EMBL/GenBank/DDBJ databases">
        <authorList>
            <person name="Ploux O."/>
        </authorList>
    </citation>
    <scope>NUCLEOTIDE SEQUENCE</scope>
    <source>
        <strain evidence="4">J20_J203</strain>
    </source>
</reference>
<evidence type="ECO:0000256" key="1">
    <source>
        <dbReference type="ARBA" id="ARBA00004328"/>
    </source>
</evidence>
<evidence type="ECO:0000313" key="4">
    <source>
        <dbReference type="EMBL" id="ARS22143.1"/>
    </source>
</evidence>
<comment type="subcellular location">
    <subcellularLocation>
        <location evidence="1">Virion</location>
    </subcellularLocation>
</comment>
<keyword evidence="3" id="KW-0946">Virion</keyword>
<accession>A0A1X9Y1H7</accession>
<evidence type="ECO:0000256" key="2">
    <source>
        <dbReference type="ARBA" id="ARBA00022561"/>
    </source>
</evidence>
<reference evidence="4" key="2">
    <citation type="journal article" date="2017" name="Mol. Plant Pathol.">
        <title>Molecular and Pathobiological Characterization of Sixty One Potato mop-top virus full-length cDNAs Reveals Great Variability of the Virus in the Center of Potato Domestication, Novel Genotypes and Evidence for Recombination.</title>
        <authorList>
            <person name="Kalyandurg P."/>
            <person name="Gil J.F."/>
            <person name="Lukhovitskaya N.I."/>
            <person name="Flores B."/>
            <person name="Muller G."/>
            <person name="Chuquillanqui C."/>
            <person name="Palomino L."/>
            <person name="Monjane A."/>
            <person name="Barker I."/>
            <person name="Kreuze J."/>
            <person name="Savenkov E.I."/>
        </authorList>
    </citation>
    <scope>NUCLEOTIDE SEQUENCE</scope>
    <source>
        <strain evidence="4">J20_J203</strain>
    </source>
</reference>
<proteinExistence type="predicted"/>
<dbReference type="GO" id="GO:0005198">
    <property type="term" value="F:structural molecule activity"/>
    <property type="evidence" value="ECO:0007669"/>
    <property type="project" value="InterPro"/>
</dbReference>
<protein>
    <submittedName>
        <fullName evidence="4">Coat protein</fullName>
    </submittedName>
</protein>
<name>A0A1X9Y1H7_9VIRU</name>